<name>A0ABD0PVH6_CIRMR</name>
<feature type="non-terminal residue" evidence="1">
    <location>
        <position position="102"/>
    </location>
</feature>
<accession>A0ABD0PVH6</accession>
<feature type="non-terminal residue" evidence="1">
    <location>
        <position position="1"/>
    </location>
</feature>
<sequence length="102" mass="10240">SSTMAPSSLIFTVIVSPPAPPAPPSATSGLHSSSSASSLRPSGYVRLLLSSGSTLVLCRFCPTAAFQISVSASVTGAIHILSIAMARQLFTLGSTTTCSAVV</sequence>
<protein>
    <submittedName>
        <fullName evidence="1">Uncharacterized protein</fullName>
    </submittedName>
</protein>
<gene>
    <name evidence="1" type="ORF">M9458_026317</name>
</gene>
<dbReference type="Proteomes" id="UP001529510">
    <property type="component" value="Unassembled WGS sequence"/>
</dbReference>
<keyword evidence="2" id="KW-1185">Reference proteome</keyword>
<reference evidence="1 2" key="1">
    <citation type="submission" date="2024-05" db="EMBL/GenBank/DDBJ databases">
        <title>Genome sequencing and assembly of Indian major carp, Cirrhinus mrigala (Hamilton, 1822).</title>
        <authorList>
            <person name="Mohindra V."/>
            <person name="Chowdhury L.M."/>
            <person name="Lal K."/>
            <person name="Jena J.K."/>
        </authorList>
    </citation>
    <scope>NUCLEOTIDE SEQUENCE [LARGE SCALE GENOMIC DNA]</scope>
    <source>
        <strain evidence="1">CM1030</strain>
        <tissue evidence="1">Blood</tissue>
    </source>
</reference>
<organism evidence="1 2">
    <name type="scientific">Cirrhinus mrigala</name>
    <name type="common">Mrigala</name>
    <dbReference type="NCBI Taxonomy" id="683832"/>
    <lineage>
        <taxon>Eukaryota</taxon>
        <taxon>Metazoa</taxon>
        <taxon>Chordata</taxon>
        <taxon>Craniata</taxon>
        <taxon>Vertebrata</taxon>
        <taxon>Euteleostomi</taxon>
        <taxon>Actinopterygii</taxon>
        <taxon>Neopterygii</taxon>
        <taxon>Teleostei</taxon>
        <taxon>Ostariophysi</taxon>
        <taxon>Cypriniformes</taxon>
        <taxon>Cyprinidae</taxon>
        <taxon>Labeoninae</taxon>
        <taxon>Labeonini</taxon>
        <taxon>Cirrhinus</taxon>
    </lineage>
</organism>
<dbReference type="AlphaFoldDB" id="A0ABD0PVH6"/>
<dbReference type="EMBL" id="JAMKFB020000013">
    <property type="protein sequence ID" value="KAL0177423.1"/>
    <property type="molecule type" value="Genomic_DNA"/>
</dbReference>
<evidence type="ECO:0000313" key="2">
    <source>
        <dbReference type="Proteomes" id="UP001529510"/>
    </source>
</evidence>
<comment type="caution">
    <text evidence="1">The sequence shown here is derived from an EMBL/GenBank/DDBJ whole genome shotgun (WGS) entry which is preliminary data.</text>
</comment>
<evidence type="ECO:0000313" key="1">
    <source>
        <dbReference type="EMBL" id="KAL0177423.1"/>
    </source>
</evidence>
<proteinExistence type="predicted"/>